<dbReference type="PANTHER" id="PTHR43875">
    <property type="entry name" value="MALTODEXTRIN IMPORT ATP-BINDING PROTEIN MSMX"/>
    <property type="match status" value="1"/>
</dbReference>
<dbReference type="FunFam" id="3.40.50.300:FF:000042">
    <property type="entry name" value="Maltose/maltodextrin ABC transporter, ATP-binding protein"/>
    <property type="match status" value="1"/>
</dbReference>
<dbReference type="AlphaFoldDB" id="A0A3L6ZXF5"/>
<keyword evidence="5 7" id="KW-0067">ATP-binding</keyword>
<dbReference type="InterPro" id="IPR003593">
    <property type="entry name" value="AAA+_ATPase"/>
</dbReference>
<dbReference type="GO" id="GO:0008643">
    <property type="term" value="P:carbohydrate transport"/>
    <property type="evidence" value="ECO:0007669"/>
    <property type="project" value="InterPro"/>
</dbReference>
<dbReference type="EMBL" id="RCTF01000030">
    <property type="protein sequence ID" value="RLP71822.1"/>
    <property type="molecule type" value="Genomic_DNA"/>
</dbReference>
<dbReference type="RefSeq" id="WP_121625790.1">
    <property type="nucleotide sequence ID" value="NZ_JACIIW010000015.1"/>
</dbReference>
<dbReference type="InterPro" id="IPR015855">
    <property type="entry name" value="ABC_transpr_MalK-like"/>
</dbReference>
<dbReference type="GO" id="GO:0005524">
    <property type="term" value="F:ATP binding"/>
    <property type="evidence" value="ECO:0007669"/>
    <property type="project" value="UniProtKB-KW"/>
</dbReference>
<dbReference type="InterPro" id="IPR047641">
    <property type="entry name" value="ABC_transpr_MalK/UgpC-like"/>
</dbReference>
<evidence type="ECO:0000313" key="8">
    <source>
        <dbReference type="Proteomes" id="UP000269692"/>
    </source>
</evidence>
<keyword evidence="3" id="KW-0813">Transport</keyword>
<dbReference type="PANTHER" id="PTHR43875:SF1">
    <property type="entry name" value="OSMOPROTECTIVE COMPOUNDS UPTAKE ATP-BINDING PROTEIN GGTA"/>
    <property type="match status" value="1"/>
</dbReference>
<dbReference type="PROSITE" id="PS50893">
    <property type="entry name" value="ABC_TRANSPORTER_2"/>
    <property type="match status" value="1"/>
</dbReference>
<evidence type="ECO:0000259" key="6">
    <source>
        <dbReference type="PROSITE" id="PS50893"/>
    </source>
</evidence>
<dbReference type="GO" id="GO:0140359">
    <property type="term" value="F:ABC-type transporter activity"/>
    <property type="evidence" value="ECO:0007669"/>
    <property type="project" value="InterPro"/>
</dbReference>
<dbReference type="SUPFAM" id="SSF52540">
    <property type="entry name" value="P-loop containing nucleoside triphosphate hydrolases"/>
    <property type="match status" value="1"/>
</dbReference>
<dbReference type="Pfam" id="PF08402">
    <property type="entry name" value="TOBE_2"/>
    <property type="match status" value="1"/>
</dbReference>
<dbReference type="NCBIfam" id="NF008653">
    <property type="entry name" value="PRK11650.1"/>
    <property type="match status" value="1"/>
</dbReference>
<feature type="domain" description="ABC transporter" evidence="6">
    <location>
        <begin position="4"/>
        <end position="236"/>
    </location>
</feature>
<reference evidence="7 8" key="1">
    <citation type="submission" date="2018-10" db="EMBL/GenBank/DDBJ databases">
        <title>Xanthobacter tagetidis genome sequencing and assembly.</title>
        <authorList>
            <person name="Maclea K.S."/>
            <person name="Goen A.E."/>
            <person name="Fatima S.A."/>
        </authorList>
    </citation>
    <scope>NUCLEOTIDE SEQUENCE [LARGE SCALE GENOMIC DNA]</scope>
    <source>
        <strain evidence="7 8">ATCC 700314</strain>
    </source>
</reference>
<dbReference type="SMART" id="SM00382">
    <property type="entry name" value="AAA"/>
    <property type="match status" value="1"/>
</dbReference>
<dbReference type="Gene3D" id="2.40.50.140">
    <property type="entry name" value="Nucleic acid-binding proteins"/>
    <property type="match status" value="1"/>
</dbReference>
<dbReference type="Proteomes" id="UP000269692">
    <property type="component" value="Unassembled WGS sequence"/>
</dbReference>
<name>A0A3L6ZXF5_9HYPH</name>
<evidence type="ECO:0000256" key="3">
    <source>
        <dbReference type="ARBA" id="ARBA00022448"/>
    </source>
</evidence>
<protein>
    <submittedName>
        <fullName evidence="7">ABC transporter ATP-binding protein</fullName>
    </submittedName>
</protein>
<dbReference type="InterPro" id="IPR027417">
    <property type="entry name" value="P-loop_NTPase"/>
</dbReference>
<comment type="subcellular location">
    <subcellularLocation>
        <location evidence="1">Cell inner membrane</location>
        <topology evidence="1">Peripheral membrane protein</topology>
    </subcellularLocation>
</comment>
<proteinExistence type="inferred from homology"/>
<evidence type="ECO:0000256" key="2">
    <source>
        <dbReference type="ARBA" id="ARBA00005417"/>
    </source>
</evidence>
<evidence type="ECO:0000256" key="4">
    <source>
        <dbReference type="ARBA" id="ARBA00022741"/>
    </source>
</evidence>
<dbReference type="InterPro" id="IPR008995">
    <property type="entry name" value="Mo/tungstate-bd_C_term_dom"/>
</dbReference>
<accession>A0A3L6ZXF5</accession>
<dbReference type="Gene3D" id="2.40.50.100">
    <property type="match status" value="1"/>
</dbReference>
<evidence type="ECO:0000256" key="1">
    <source>
        <dbReference type="ARBA" id="ARBA00004417"/>
    </source>
</evidence>
<comment type="similarity">
    <text evidence="2">Belongs to the ABC transporter superfamily.</text>
</comment>
<keyword evidence="8" id="KW-1185">Reference proteome</keyword>
<dbReference type="InterPro" id="IPR003439">
    <property type="entry name" value="ABC_transporter-like_ATP-bd"/>
</dbReference>
<keyword evidence="4" id="KW-0547">Nucleotide-binding</keyword>
<evidence type="ECO:0000313" key="7">
    <source>
        <dbReference type="EMBL" id="RLP71822.1"/>
    </source>
</evidence>
<sequence>MAVVRLDKIVKRYGMGGPVVVEDVDLTIEDGEFMVLLGPSGCGKSTTLRMIAGLETISGGTLSIDGRVVNDVPAKDRDIAMVFQSYALYPHMSVAENLAFGLRRRAIPNAEIDRRVKAVAEILGLVPLLARRPAALSGGQRQRVALGRAMVREPQVFLFDEPLSNLDAALRVNTRSEIIKQHNRLGSTMIYVTHDQVEAMTMGTRICVMNAGKVAQIGAPLEVYWQPANTFVARFLGAPPMNLMATTLDGARARSMAVDAPLSRWSEAALVPYAGRRITLGVRAEDLSLERPAGAGIGKLRGRTVAVEPLGAETLVLVALDGETEITARLPRQVMVALDQELELFFRPEAAYLFDAESGLAIAPREDAAAVIGAAVQRRAH</sequence>
<dbReference type="Gene3D" id="3.40.50.300">
    <property type="entry name" value="P-loop containing nucleotide triphosphate hydrolases"/>
    <property type="match status" value="1"/>
</dbReference>
<dbReference type="InterPro" id="IPR013611">
    <property type="entry name" value="Transp-assoc_OB_typ2"/>
</dbReference>
<dbReference type="CDD" id="cd03301">
    <property type="entry name" value="ABC_MalK_N"/>
    <property type="match status" value="1"/>
</dbReference>
<dbReference type="InterPro" id="IPR012340">
    <property type="entry name" value="NA-bd_OB-fold"/>
</dbReference>
<dbReference type="SUPFAM" id="SSF50331">
    <property type="entry name" value="MOP-like"/>
    <property type="match status" value="1"/>
</dbReference>
<gene>
    <name evidence="7" type="ORF">D9R14_22245</name>
</gene>
<organism evidence="7 8">
    <name type="scientific">Xanthobacter tagetidis</name>
    <dbReference type="NCBI Taxonomy" id="60216"/>
    <lineage>
        <taxon>Bacteria</taxon>
        <taxon>Pseudomonadati</taxon>
        <taxon>Pseudomonadota</taxon>
        <taxon>Alphaproteobacteria</taxon>
        <taxon>Hyphomicrobiales</taxon>
        <taxon>Xanthobacteraceae</taxon>
        <taxon>Xanthobacter</taxon>
    </lineage>
</organism>
<dbReference type="OrthoDB" id="9767663at2"/>
<evidence type="ECO:0000256" key="5">
    <source>
        <dbReference type="ARBA" id="ARBA00022840"/>
    </source>
</evidence>
<dbReference type="GO" id="GO:0055052">
    <property type="term" value="C:ATP-binding cassette (ABC) transporter complex, substrate-binding subunit-containing"/>
    <property type="evidence" value="ECO:0007669"/>
    <property type="project" value="TreeGrafter"/>
</dbReference>
<dbReference type="GO" id="GO:0016887">
    <property type="term" value="F:ATP hydrolysis activity"/>
    <property type="evidence" value="ECO:0007669"/>
    <property type="project" value="InterPro"/>
</dbReference>
<dbReference type="InterPro" id="IPR017871">
    <property type="entry name" value="ABC_transporter-like_CS"/>
</dbReference>
<dbReference type="Pfam" id="PF00005">
    <property type="entry name" value="ABC_tran"/>
    <property type="match status" value="1"/>
</dbReference>
<dbReference type="PROSITE" id="PS00211">
    <property type="entry name" value="ABC_TRANSPORTER_1"/>
    <property type="match status" value="1"/>
</dbReference>
<comment type="caution">
    <text evidence="7">The sequence shown here is derived from an EMBL/GenBank/DDBJ whole genome shotgun (WGS) entry which is preliminary data.</text>
</comment>